<reference evidence="1 2" key="1">
    <citation type="submission" date="2018-01" db="EMBL/GenBank/DDBJ databases">
        <authorList>
            <person name="Grinwald M.F."/>
            <person name="Tasoff P."/>
            <person name="Simpson K.F."/>
            <person name="Vasser A."/>
            <person name="Shaffer C.D."/>
            <person name="Weston-Hafer K.A."/>
            <person name="Russell D.A."/>
            <person name="Pope W.H."/>
            <person name="Jacobs-Sera D."/>
            <person name="Hendrix R.W."/>
            <person name="Hatfull G.F."/>
        </authorList>
    </citation>
    <scope>NUCLEOTIDE SEQUENCE [LARGE SCALE GENOMIC DNA]</scope>
</reference>
<accession>A0A2L1IW38</accession>
<organism evidence="1 2">
    <name type="scientific">Streptomyces phage BillNye</name>
    <dbReference type="NCBI Taxonomy" id="2079426"/>
    <lineage>
        <taxon>Viruses</taxon>
        <taxon>Duplodnaviria</taxon>
        <taxon>Heunggongvirae</taxon>
        <taxon>Uroviricota</taxon>
        <taxon>Caudoviricetes</taxon>
        <taxon>Stanwilliamsviridae</taxon>
        <taxon>Loccivirinae</taxon>
        <taxon>Wilnyevirus</taxon>
        <taxon>Wilnyevirus billnye</taxon>
    </lineage>
</organism>
<name>A0A2L1IW38_9CAUD</name>
<proteinExistence type="predicted"/>
<dbReference type="EMBL" id="MG757153">
    <property type="protein sequence ID" value="AVD99409.1"/>
    <property type="molecule type" value="Genomic_DNA"/>
</dbReference>
<protein>
    <submittedName>
        <fullName evidence="1">Uncharacterized protein</fullName>
    </submittedName>
</protein>
<keyword evidence="2" id="KW-1185">Reference proteome</keyword>
<sequence length="79" mass="8762">MSEIQAMDPMAYRLLAIRRGLILKIDTGMELTRTATSLSVARRDGLTDKRTNRGALKDVNAFLETHGVPAAWSRTYPNG</sequence>
<evidence type="ECO:0000313" key="1">
    <source>
        <dbReference type="EMBL" id="AVD99409.1"/>
    </source>
</evidence>
<dbReference type="Proteomes" id="UP000241925">
    <property type="component" value="Segment"/>
</dbReference>
<gene>
    <name evidence="1" type="ORF">SEA_BILLNYE_240</name>
</gene>
<evidence type="ECO:0000313" key="2">
    <source>
        <dbReference type="Proteomes" id="UP000241925"/>
    </source>
</evidence>